<dbReference type="InterPro" id="IPR036388">
    <property type="entry name" value="WH-like_DNA-bd_sf"/>
</dbReference>
<dbReference type="PROSITE" id="PS50110">
    <property type="entry name" value="RESPONSE_REGULATORY"/>
    <property type="match status" value="1"/>
</dbReference>
<accession>A0ABS3HP08</accession>
<dbReference type="PANTHER" id="PTHR48111:SF22">
    <property type="entry name" value="REGULATOR OF RPOS"/>
    <property type="match status" value="1"/>
</dbReference>
<dbReference type="InterPro" id="IPR039420">
    <property type="entry name" value="WalR-like"/>
</dbReference>
<proteinExistence type="predicted"/>
<dbReference type="PROSITE" id="PS51755">
    <property type="entry name" value="OMPR_PHOB"/>
    <property type="match status" value="1"/>
</dbReference>
<dbReference type="CDD" id="cd17624">
    <property type="entry name" value="REC_OmpR_PmrA-like"/>
    <property type="match status" value="1"/>
</dbReference>
<evidence type="ECO:0000256" key="7">
    <source>
        <dbReference type="PROSITE-ProRule" id="PRU01091"/>
    </source>
</evidence>
<gene>
    <name evidence="10" type="ORF">DOK76_00275</name>
</gene>
<comment type="caution">
    <text evidence="10">The sequence shown here is derived from an EMBL/GenBank/DDBJ whole genome shotgun (WGS) entry which is preliminary data.</text>
</comment>
<evidence type="ECO:0000256" key="6">
    <source>
        <dbReference type="PROSITE-ProRule" id="PRU00169"/>
    </source>
</evidence>
<dbReference type="PANTHER" id="PTHR48111">
    <property type="entry name" value="REGULATOR OF RPOS"/>
    <property type="match status" value="1"/>
</dbReference>
<evidence type="ECO:0000256" key="3">
    <source>
        <dbReference type="ARBA" id="ARBA00023015"/>
    </source>
</evidence>
<keyword evidence="4 7" id="KW-0238">DNA-binding</keyword>
<dbReference type="Proteomes" id="UP000664857">
    <property type="component" value="Unassembled WGS sequence"/>
</dbReference>
<dbReference type="Gene3D" id="1.10.10.10">
    <property type="entry name" value="Winged helix-like DNA-binding domain superfamily/Winged helix DNA-binding domain"/>
    <property type="match status" value="1"/>
</dbReference>
<dbReference type="Gene3D" id="3.40.50.2300">
    <property type="match status" value="1"/>
</dbReference>
<feature type="domain" description="Response regulatory" evidence="8">
    <location>
        <begin position="2"/>
        <end position="116"/>
    </location>
</feature>
<dbReference type="Pfam" id="PF00072">
    <property type="entry name" value="Response_reg"/>
    <property type="match status" value="1"/>
</dbReference>
<evidence type="ECO:0000259" key="8">
    <source>
        <dbReference type="PROSITE" id="PS50110"/>
    </source>
</evidence>
<evidence type="ECO:0000259" key="9">
    <source>
        <dbReference type="PROSITE" id="PS51755"/>
    </source>
</evidence>
<dbReference type="InterPro" id="IPR001867">
    <property type="entry name" value="OmpR/PhoB-type_DNA-bd"/>
</dbReference>
<dbReference type="Gene3D" id="6.10.250.690">
    <property type="match status" value="1"/>
</dbReference>
<feature type="modified residue" description="4-aspartylphosphate" evidence="6">
    <location>
        <position position="51"/>
    </location>
</feature>
<evidence type="ECO:0000256" key="1">
    <source>
        <dbReference type="ARBA" id="ARBA00022553"/>
    </source>
</evidence>
<dbReference type="CDD" id="cd00383">
    <property type="entry name" value="trans_reg_C"/>
    <property type="match status" value="1"/>
</dbReference>
<dbReference type="Pfam" id="PF00486">
    <property type="entry name" value="Trans_reg_C"/>
    <property type="match status" value="1"/>
</dbReference>
<name>A0ABS3HP08_9ENTE</name>
<keyword evidence="5" id="KW-0804">Transcription</keyword>
<keyword evidence="3" id="KW-0805">Transcription regulation</keyword>
<dbReference type="SMART" id="SM00862">
    <property type="entry name" value="Trans_reg_C"/>
    <property type="match status" value="1"/>
</dbReference>
<dbReference type="SUPFAM" id="SSF52172">
    <property type="entry name" value="CheY-like"/>
    <property type="match status" value="1"/>
</dbReference>
<evidence type="ECO:0000313" key="11">
    <source>
        <dbReference type="Proteomes" id="UP000664857"/>
    </source>
</evidence>
<evidence type="ECO:0000313" key="10">
    <source>
        <dbReference type="EMBL" id="MBO0475480.1"/>
    </source>
</evidence>
<dbReference type="EMBL" id="JAFLVX010000002">
    <property type="protein sequence ID" value="MBO0475480.1"/>
    <property type="molecule type" value="Genomic_DNA"/>
</dbReference>
<feature type="domain" description="OmpR/PhoB-type" evidence="9">
    <location>
        <begin position="124"/>
        <end position="222"/>
    </location>
</feature>
<keyword evidence="11" id="KW-1185">Reference proteome</keyword>
<reference evidence="10 11" key="1">
    <citation type="submission" date="2021-03" db="EMBL/GenBank/DDBJ databases">
        <title>Enterococcal diversity collection.</title>
        <authorList>
            <person name="Gilmore M.S."/>
            <person name="Schwartzman J."/>
            <person name="Van Tyne D."/>
            <person name="Martin M."/>
            <person name="Earl A.M."/>
            <person name="Manson A.L."/>
            <person name="Straub T."/>
            <person name="Salamzade R."/>
            <person name="Saavedra J."/>
            <person name="Lebreton F."/>
            <person name="Prichula J."/>
            <person name="Schaufler K."/>
            <person name="Gaca A."/>
            <person name="Sgardioli B."/>
            <person name="Wagenaar J."/>
            <person name="Strong T."/>
        </authorList>
    </citation>
    <scope>NUCLEOTIDE SEQUENCE [LARGE SCALE GENOMIC DNA]</scope>
    <source>
        <strain evidence="10 11">DIV0080</strain>
    </source>
</reference>
<evidence type="ECO:0000256" key="2">
    <source>
        <dbReference type="ARBA" id="ARBA00023012"/>
    </source>
</evidence>
<keyword evidence="2" id="KW-0902">Two-component regulatory system</keyword>
<keyword evidence="1 6" id="KW-0597">Phosphoprotein</keyword>
<sequence>MRLLIVEDEVELSNSLKGGLEKEGYAVDCSLDGEDALFQLEINQYDLVILDLNLPKVDGLDVLKFIKTYSENTKIIILSARVTVEERIRGLEEGADDYLVKPFDFGELLVRIRNLVQREFVQRPTLITFGELILDTNKKVVKKNNKELLLTRKEYGILEYLVFNKGNVISAEEIINHVWNDDVNPFSSALRYHVSSLKKKIMESFDVEVVRTIRGQGYIIDEESDK</sequence>
<organism evidence="10 11">
    <name type="scientific">Candidatus Vagococcus giribetii</name>
    <dbReference type="NCBI Taxonomy" id="2230876"/>
    <lineage>
        <taxon>Bacteria</taxon>
        <taxon>Bacillati</taxon>
        <taxon>Bacillota</taxon>
        <taxon>Bacilli</taxon>
        <taxon>Lactobacillales</taxon>
        <taxon>Enterococcaceae</taxon>
        <taxon>Vagococcus</taxon>
    </lineage>
</organism>
<dbReference type="InterPro" id="IPR001789">
    <property type="entry name" value="Sig_transdc_resp-reg_receiver"/>
</dbReference>
<dbReference type="RefSeq" id="WP_206964075.1">
    <property type="nucleotide sequence ID" value="NZ_JAFLVX010000002.1"/>
</dbReference>
<feature type="DNA-binding region" description="OmpR/PhoB-type" evidence="7">
    <location>
        <begin position="124"/>
        <end position="222"/>
    </location>
</feature>
<protein>
    <submittedName>
        <fullName evidence="10">Response regulator transcription factor</fullName>
    </submittedName>
</protein>
<dbReference type="InterPro" id="IPR011006">
    <property type="entry name" value="CheY-like_superfamily"/>
</dbReference>
<evidence type="ECO:0000256" key="5">
    <source>
        <dbReference type="ARBA" id="ARBA00023163"/>
    </source>
</evidence>
<dbReference type="SMART" id="SM00448">
    <property type="entry name" value="REC"/>
    <property type="match status" value="1"/>
</dbReference>
<evidence type="ECO:0000256" key="4">
    <source>
        <dbReference type="ARBA" id="ARBA00023125"/>
    </source>
</evidence>